<dbReference type="InterPro" id="IPR023986">
    <property type="entry name" value="GlycosylTfrase_MSMEG0565"/>
</dbReference>
<dbReference type="AlphaFoldDB" id="A0A4V3CWP7"/>
<dbReference type="OrthoDB" id="9801609at2"/>
<comment type="caution">
    <text evidence="3">The sequence shown here is derived from an EMBL/GenBank/DDBJ whole genome shotgun (WGS) entry which is preliminary data.</text>
</comment>
<dbReference type="Proteomes" id="UP000294547">
    <property type="component" value="Unassembled WGS sequence"/>
</dbReference>
<dbReference type="Pfam" id="PF13692">
    <property type="entry name" value="Glyco_trans_1_4"/>
    <property type="match status" value="1"/>
</dbReference>
<dbReference type="EMBL" id="SNXY01000006">
    <property type="protein sequence ID" value="TDP87178.1"/>
    <property type="molecule type" value="Genomic_DNA"/>
</dbReference>
<accession>A0A4V3CWP7</accession>
<name>A0A4V3CWP7_9HYPH</name>
<dbReference type="Gene3D" id="3.40.50.2000">
    <property type="entry name" value="Glycogen Phosphorylase B"/>
    <property type="match status" value="2"/>
</dbReference>
<dbReference type="RefSeq" id="WP_126535898.1">
    <property type="nucleotide sequence ID" value="NZ_BSPM01000008.1"/>
</dbReference>
<reference evidence="3 4" key="1">
    <citation type="submission" date="2019-03" db="EMBL/GenBank/DDBJ databases">
        <title>Genomic Encyclopedia of Type Strains, Phase IV (KMG-IV): sequencing the most valuable type-strain genomes for metagenomic binning, comparative biology and taxonomic classification.</title>
        <authorList>
            <person name="Goeker M."/>
        </authorList>
    </citation>
    <scope>NUCLEOTIDE SEQUENCE [LARGE SCALE GENOMIC DNA]</scope>
    <source>
        <strain evidence="3 4">DSM 102969</strain>
    </source>
</reference>
<feature type="domain" description="Glycosyltransferase subfamily 4-like N-terminal" evidence="2">
    <location>
        <begin position="15"/>
        <end position="173"/>
    </location>
</feature>
<dbReference type="GO" id="GO:0009103">
    <property type="term" value="P:lipopolysaccharide biosynthetic process"/>
    <property type="evidence" value="ECO:0007669"/>
    <property type="project" value="TreeGrafter"/>
</dbReference>
<dbReference type="CDD" id="cd03801">
    <property type="entry name" value="GT4_PimA-like"/>
    <property type="match status" value="1"/>
</dbReference>
<evidence type="ECO:0000313" key="3">
    <source>
        <dbReference type="EMBL" id="TDP87178.1"/>
    </source>
</evidence>
<dbReference type="PANTHER" id="PTHR46401">
    <property type="entry name" value="GLYCOSYLTRANSFERASE WBBK-RELATED"/>
    <property type="match status" value="1"/>
</dbReference>
<sequence length="384" mass="41137">MSLRVAILAHSTNPRGGVVHALAVAEALTALGHEAVVHAPDASGRGFFRPTRCATRSVPAGPVGHDVTAMVETRVADYVRWFERPENRRFDVFHAGDGISGNALATLKERGLIPGFVRTVHHVDAFRDPRLLALQARAIRAADRHLVVSRRWRTRLAEDFGVSADVVGNGVDRGRYRVSPDPLDRVARERYGLSGPGPLLLAVGGVEARKNTVRILEAFRLVRAGMPTARLVIAGGASLLDHDAYRRVFDDVLAGSGLPEGAVVRLGPVPDELMPSLYRVADALVFPSVEEGFGLVVLEAMATGLPVVAPAIEPFTEYLGGQDAAWCDPLDPASIAAAVRLALDPFRGPGLSARGHRVAEVHDWARVASAHLPAYAAVREPCHA</sequence>
<dbReference type="PANTHER" id="PTHR46401:SF2">
    <property type="entry name" value="GLYCOSYLTRANSFERASE WBBK-RELATED"/>
    <property type="match status" value="1"/>
</dbReference>
<protein>
    <submittedName>
        <fullName evidence="3">Glycosyltransferase-like protein</fullName>
    </submittedName>
</protein>
<keyword evidence="4" id="KW-1185">Reference proteome</keyword>
<dbReference type="InterPro" id="IPR028098">
    <property type="entry name" value="Glyco_trans_4-like_N"/>
</dbReference>
<evidence type="ECO:0000259" key="2">
    <source>
        <dbReference type="Pfam" id="PF13439"/>
    </source>
</evidence>
<evidence type="ECO:0000256" key="1">
    <source>
        <dbReference type="ARBA" id="ARBA00022679"/>
    </source>
</evidence>
<dbReference type="GO" id="GO:0016757">
    <property type="term" value="F:glycosyltransferase activity"/>
    <property type="evidence" value="ECO:0007669"/>
    <property type="project" value="TreeGrafter"/>
</dbReference>
<organism evidence="3 4">
    <name type="scientific">Oharaeibacter diazotrophicus</name>
    <dbReference type="NCBI Taxonomy" id="1920512"/>
    <lineage>
        <taxon>Bacteria</taxon>
        <taxon>Pseudomonadati</taxon>
        <taxon>Pseudomonadota</taxon>
        <taxon>Alphaproteobacteria</taxon>
        <taxon>Hyphomicrobiales</taxon>
        <taxon>Pleomorphomonadaceae</taxon>
        <taxon>Oharaeibacter</taxon>
    </lineage>
</organism>
<evidence type="ECO:0000313" key="4">
    <source>
        <dbReference type="Proteomes" id="UP000294547"/>
    </source>
</evidence>
<dbReference type="Pfam" id="PF13439">
    <property type="entry name" value="Glyco_transf_4"/>
    <property type="match status" value="1"/>
</dbReference>
<proteinExistence type="predicted"/>
<dbReference type="SUPFAM" id="SSF53756">
    <property type="entry name" value="UDP-Glycosyltransferase/glycogen phosphorylase"/>
    <property type="match status" value="1"/>
</dbReference>
<keyword evidence="1 3" id="KW-0808">Transferase</keyword>
<gene>
    <name evidence="3" type="ORF">EDD54_1065</name>
</gene>
<dbReference type="NCBIfam" id="TIGR04047">
    <property type="entry name" value="MSMEG_0565_glyc"/>
    <property type="match status" value="1"/>
</dbReference>